<evidence type="ECO:0000256" key="1">
    <source>
        <dbReference type="ARBA" id="ARBA00002274"/>
    </source>
</evidence>
<gene>
    <name evidence="13" type="primary">lpxK</name>
    <name evidence="14" type="ORF">EV700_1835</name>
</gene>
<evidence type="ECO:0000256" key="9">
    <source>
        <dbReference type="ARBA" id="ARBA00022777"/>
    </source>
</evidence>
<evidence type="ECO:0000256" key="5">
    <source>
        <dbReference type="ARBA" id="ARBA00022516"/>
    </source>
</evidence>
<dbReference type="HAMAP" id="MF_00409">
    <property type="entry name" value="LpxK"/>
    <property type="match status" value="1"/>
</dbReference>
<dbReference type="SUPFAM" id="SSF52540">
    <property type="entry name" value="P-loop containing nucleoside triphosphate hydrolases"/>
    <property type="match status" value="1"/>
</dbReference>
<dbReference type="GO" id="GO:0009244">
    <property type="term" value="P:lipopolysaccharide core region biosynthetic process"/>
    <property type="evidence" value="ECO:0007669"/>
    <property type="project" value="TreeGrafter"/>
</dbReference>
<dbReference type="AlphaFoldDB" id="A0A4Q7Z463"/>
<keyword evidence="15" id="KW-1185">Reference proteome</keyword>
<dbReference type="UniPathway" id="UPA00359">
    <property type="reaction ID" value="UER00482"/>
</dbReference>
<evidence type="ECO:0000256" key="12">
    <source>
        <dbReference type="ARBA" id="ARBA00029757"/>
    </source>
</evidence>
<dbReference type="NCBIfam" id="TIGR00682">
    <property type="entry name" value="lpxK"/>
    <property type="match status" value="1"/>
</dbReference>
<evidence type="ECO:0000313" key="15">
    <source>
        <dbReference type="Proteomes" id="UP000292423"/>
    </source>
</evidence>
<keyword evidence="8 13" id="KW-0547">Nucleotide-binding</keyword>
<dbReference type="OrthoDB" id="9766423at2"/>
<proteinExistence type="inferred from homology"/>
<evidence type="ECO:0000256" key="7">
    <source>
        <dbReference type="ARBA" id="ARBA00022679"/>
    </source>
</evidence>
<evidence type="ECO:0000256" key="13">
    <source>
        <dbReference type="HAMAP-Rule" id="MF_00409"/>
    </source>
</evidence>
<evidence type="ECO:0000313" key="14">
    <source>
        <dbReference type="EMBL" id="RZU45028.1"/>
    </source>
</evidence>
<dbReference type="GO" id="GO:0009245">
    <property type="term" value="P:lipid A biosynthetic process"/>
    <property type="evidence" value="ECO:0007669"/>
    <property type="project" value="UniProtKB-UniRule"/>
</dbReference>
<keyword evidence="10 13" id="KW-0067">ATP-binding</keyword>
<evidence type="ECO:0000256" key="11">
    <source>
        <dbReference type="ARBA" id="ARBA00023098"/>
    </source>
</evidence>
<dbReference type="PANTHER" id="PTHR42724">
    <property type="entry name" value="TETRAACYLDISACCHARIDE 4'-KINASE"/>
    <property type="match status" value="1"/>
</dbReference>
<keyword evidence="5 13" id="KW-0444">Lipid biosynthesis</keyword>
<comment type="similarity">
    <text evidence="13">Belongs to the LpxK family.</text>
</comment>
<evidence type="ECO:0000256" key="6">
    <source>
        <dbReference type="ARBA" id="ARBA00022556"/>
    </source>
</evidence>
<accession>A0A4Q7Z463</accession>
<dbReference type="GO" id="GO:0005524">
    <property type="term" value="F:ATP binding"/>
    <property type="evidence" value="ECO:0007669"/>
    <property type="project" value="UniProtKB-UniRule"/>
</dbReference>
<protein>
    <recommendedName>
        <fullName evidence="4 13">Tetraacyldisaccharide 4'-kinase</fullName>
        <ecNumber evidence="3 13">2.7.1.130</ecNumber>
    </recommendedName>
    <alternativeName>
        <fullName evidence="12 13">Lipid A 4'-kinase</fullName>
    </alternativeName>
</protein>
<dbReference type="Proteomes" id="UP000292423">
    <property type="component" value="Unassembled WGS sequence"/>
</dbReference>
<dbReference type="EMBL" id="SHKX01000012">
    <property type="protein sequence ID" value="RZU45028.1"/>
    <property type="molecule type" value="Genomic_DNA"/>
</dbReference>
<dbReference type="Pfam" id="PF02606">
    <property type="entry name" value="LpxK"/>
    <property type="match status" value="1"/>
</dbReference>
<feature type="binding site" evidence="13">
    <location>
        <begin position="58"/>
        <end position="65"/>
    </location>
    <ligand>
        <name>ATP</name>
        <dbReference type="ChEBI" id="CHEBI:30616"/>
    </ligand>
</feature>
<evidence type="ECO:0000256" key="8">
    <source>
        <dbReference type="ARBA" id="ARBA00022741"/>
    </source>
</evidence>
<dbReference type="RefSeq" id="WP_130412982.1">
    <property type="nucleotide sequence ID" value="NZ_SHKX01000012.1"/>
</dbReference>
<keyword evidence="11 13" id="KW-0443">Lipid metabolism</keyword>
<dbReference type="EC" id="2.7.1.130" evidence="3 13"/>
<comment type="pathway">
    <text evidence="2 13">Glycolipid biosynthesis; lipid IV(A) biosynthesis; lipid IV(A) from (3R)-3-hydroxytetradecanoyl-[acyl-carrier-protein] and UDP-N-acetyl-alpha-D-glucosamine: step 6/6.</text>
</comment>
<comment type="function">
    <text evidence="1 13">Transfers the gamma-phosphate of ATP to the 4'-position of a tetraacyldisaccharide 1-phosphate intermediate (termed DS-1-P) to form tetraacyldisaccharide 1,4'-bis-phosphate (lipid IVA).</text>
</comment>
<reference evidence="14 15" key="1">
    <citation type="submission" date="2019-02" db="EMBL/GenBank/DDBJ databases">
        <title>Genomic Encyclopedia of Type Strains, Phase IV (KMG-IV): sequencing the most valuable type-strain genomes for metagenomic binning, comparative biology and taxonomic classification.</title>
        <authorList>
            <person name="Goeker M."/>
        </authorList>
    </citation>
    <scope>NUCLEOTIDE SEQUENCE [LARGE SCALE GENOMIC DNA]</scope>
    <source>
        <strain evidence="14 15">DSM 105135</strain>
    </source>
</reference>
<keyword evidence="6 13" id="KW-0441">Lipid A biosynthesis</keyword>
<evidence type="ECO:0000256" key="2">
    <source>
        <dbReference type="ARBA" id="ARBA00004870"/>
    </source>
</evidence>
<evidence type="ECO:0000256" key="3">
    <source>
        <dbReference type="ARBA" id="ARBA00012071"/>
    </source>
</evidence>
<dbReference type="GO" id="GO:0005886">
    <property type="term" value="C:plasma membrane"/>
    <property type="evidence" value="ECO:0007669"/>
    <property type="project" value="TreeGrafter"/>
</dbReference>
<keyword evidence="7 13" id="KW-0808">Transferase</keyword>
<name>A0A4Q7Z463_9GAMM</name>
<comment type="catalytic activity">
    <reaction evidence="13">
        <text>a lipid A disaccharide + ATP = a lipid IVA + ADP + H(+)</text>
        <dbReference type="Rhea" id="RHEA:67840"/>
        <dbReference type="ChEBI" id="CHEBI:15378"/>
        <dbReference type="ChEBI" id="CHEBI:30616"/>
        <dbReference type="ChEBI" id="CHEBI:176343"/>
        <dbReference type="ChEBI" id="CHEBI:176425"/>
        <dbReference type="ChEBI" id="CHEBI:456216"/>
        <dbReference type="EC" id="2.7.1.130"/>
    </reaction>
</comment>
<dbReference type="InterPro" id="IPR003758">
    <property type="entry name" value="LpxK"/>
</dbReference>
<sequence length="339" mass="36862">MRDWLTTAWYRGHWLLLLLAPLSWLFGLVAAVRRLAFRHGWIQAQRFPVPVIVIGNISVGGTGKTPLTLHVVELLKRHGWRPGIVSRGYGGRAQGYPLLVGPQSAAAETGDEPMLLHRAAGVPVAVDPLRCRAVDYLLQRGLCDIVIADDGLQHYALHRDLELAVVDGERGLGNRRLLPAGPLREPVGRLASVDAIIINGGSGAPDFAGKTPVFRFSLKPGLLLPVGISVAPAQAPQPPCRVHAVAGIGNPERFFRSLELSGYDVIRHAFADHHQFQPQDLAFTESLPVIMTTKDAVKCGEFAGPDVWQLPVTVDADPGLDQLLLAFLGRFHENPTHAR</sequence>
<evidence type="ECO:0000256" key="4">
    <source>
        <dbReference type="ARBA" id="ARBA00016436"/>
    </source>
</evidence>
<keyword evidence="9 13" id="KW-0418">Kinase</keyword>
<organism evidence="14 15">
    <name type="scientific">Fluviicoccus keumensis</name>
    <dbReference type="NCBI Taxonomy" id="1435465"/>
    <lineage>
        <taxon>Bacteria</taxon>
        <taxon>Pseudomonadati</taxon>
        <taxon>Pseudomonadota</taxon>
        <taxon>Gammaproteobacteria</taxon>
        <taxon>Moraxellales</taxon>
        <taxon>Moraxellaceae</taxon>
        <taxon>Fluviicoccus</taxon>
    </lineage>
</organism>
<dbReference type="GO" id="GO:0009029">
    <property type="term" value="F:lipid-A 4'-kinase activity"/>
    <property type="evidence" value="ECO:0007669"/>
    <property type="project" value="UniProtKB-UniRule"/>
</dbReference>
<dbReference type="InterPro" id="IPR027417">
    <property type="entry name" value="P-loop_NTPase"/>
</dbReference>
<dbReference type="PANTHER" id="PTHR42724:SF1">
    <property type="entry name" value="TETRAACYLDISACCHARIDE 4'-KINASE, MITOCHONDRIAL-RELATED"/>
    <property type="match status" value="1"/>
</dbReference>
<comment type="caution">
    <text evidence="14">The sequence shown here is derived from an EMBL/GenBank/DDBJ whole genome shotgun (WGS) entry which is preliminary data.</text>
</comment>
<evidence type="ECO:0000256" key="10">
    <source>
        <dbReference type="ARBA" id="ARBA00022840"/>
    </source>
</evidence>